<dbReference type="EMBL" id="CATOUU010000692">
    <property type="protein sequence ID" value="CAI9941398.1"/>
    <property type="molecule type" value="Genomic_DNA"/>
</dbReference>
<gene>
    <name evidence="1" type="ORF">HINF_LOCUS29043</name>
    <name evidence="2" type="ORF">HINF_LOCUS75541</name>
</gene>
<organism evidence="1">
    <name type="scientific">Hexamita inflata</name>
    <dbReference type="NCBI Taxonomy" id="28002"/>
    <lineage>
        <taxon>Eukaryota</taxon>
        <taxon>Metamonada</taxon>
        <taxon>Diplomonadida</taxon>
        <taxon>Hexamitidae</taxon>
        <taxon>Hexamitinae</taxon>
        <taxon>Hexamita</taxon>
    </lineage>
</organism>
<accession>A0AA86UIK9</accession>
<evidence type="ECO:0000313" key="2">
    <source>
        <dbReference type="EMBL" id="CAL6109638.1"/>
    </source>
</evidence>
<evidence type="ECO:0000313" key="3">
    <source>
        <dbReference type="Proteomes" id="UP001642409"/>
    </source>
</evidence>
<keyword evidence="3" id="KW-1185">Reference proteome</keyword>
<sequence length="1349" mass="154902">MLQKNHDAKKINEFNQVTNKQRTISQKIMDLGAILRERCVNLQDTIYPKTFHQVDELELPRSLNDLEYSQIIPEINAVLLQRENTTYIIDLFERGTLFQMQSEGPIVTACFARQQLFVFYPYQVKVVMCQNEVQQQMKMMVGDDAIEFSTQQSSPKFYFANTHSITCKFQITCATATSNKVFFGDIRGTISEVEDNSEDVSSKTHYIPILNDFIMKKSKLIQLVADCSRSLLYSLDDQGKVSCFEVSTEFKQIKSLVQDPQIKKIQPIQAQQSYGINLASSDSSGRVSFYTLNDQGANQYIDLNSFDSNVNTALKMLHQNKFEPKNKLIINDFKHRSGFFLFSDGDQVLYHFIDQSVKKQRKYFCDAGEIQLNLQHGEKILDVEFVNKKLINELPKMDNRFQDFNLVNQFVSAQKFVSIVTNKRLITFAAYKVYQNIGQMLRVNSADVVKKWALEIFDETEAVAMIAYAALCESPQAEIAHQVRMQQQCLVQFSTDYQQSPKPQNLQAEYILQDYAKSNSAVFVQSMQILIGRLLAPVYSYQLFYAPSVQQQGIIELHKQSIPILFSNLEPLVEPIITFNYIELFNLGTHMNEICAYLTKQTNQVKNAPQYQNMQQKLGQSLNAGLDLQIDELTGCLVYVKELLFFFSLCFMPQNCSRVIPELQFLSQTNSTGNIDGPQFGNGTVKNAPGSQIVQYQYKQSQAMQFEFYLNSQNKQHMELLVRKLNQITGQANTKLNAQTYQQSFDEQFKRLCTALARIYQTRLGAIQELEQAAQTQTQQEKLQRVQTATNKLKQSKKSLLPLEPLIENYTKCDSLQLLVNLILLQYDQQYEQCGYILNAKHQYSKAFEQMLDQARSVYSRADVQSTFVMTLNAITPPYKLENQFDQVIADIKQIYSMTANTSKASYGINQVADSKIPETQLDEIKTISNHVFKIIESGYIFSNIPQILKNEEISKSQQTRGLSIIQAAVQGSKSKFWHVQLYQFLYSHYYNASVLLDIESIKGSFSVMAHTCLLHVQKKCSDALLSIMSPYIEHFLKETDYELYIQMLQKSRKTQDLLRFIHMLIEQQTQTSILPTLFDNVYRCRPLNFYQSYKLIQMASSVLKIETFANNSLYASVAVSQFASQLQEPDQNVVTMFSNLLEVAKIQQELIERTKQENFTVQLMRSQVLDQQLKETHNFDLALVLTLNSAKNGNMINHITEPLWTSLLQNGQNNQQTLSADISKVYNVLSRTRIEPISLKIPFIKLVQNYLFMNAADLAKEIVDNLFRKFQYGYIGNCVKAGLQLVLDHKNNLQLCEYFAMLVIKMVEVAKSLPTLAEGDEPIQSGIVMQKLKASCPIHSIQEILKKW</sequence>
<evidence type="ECO:0000313" key="1">
    <source>
        <dbReference type="EMBL" id="CAI9941398.1"/>
    </source>
</evidence>
<name>A0AA86UIK9_9EUKA</name>
<comment type="caution">
    <text evidence="1">The sequence shown here is derived from an EMBL/GenBank/DDBJ whole genome shotgun (WGS) entry which is preliminary data.</text>
</comment>
<dbReference type="EMBL" id="CAXDID020000672">
    <property type="protein sequence ID" value="CAL6109638.1"/>
    <property type="molecule type" value="Genomic_DNA"/>
</dbReference>
<proteinExistence type="predicted"/>
<dbReference type="Proteomes" id="UP001642409">
    <property type="component" value="Unassembled WGS sequence"/>
</dbReference>
<reference evidence="1" key="1">
    <citation type="submission" date="2023-06" db="EMBL/GenBank/DDBJ databases">
        <authorList>
            <person name="Kurt Z."/>
        </authorList>
    </citation>
    <scope>NUCLEOTIDE SEQUENCE</scope>
</reference>
<protein>
    <submittedName>
        <fullName evidence="1">Uncharacterized protein</fullName>
    </submittedName>
</protein>
<reference evidence="2 3" key="2">
    <citation type="submission" date="2024-07" db="EMBL/GenBank/DDBJ databases">
        <authorList>
            <person name="Akdeniz Z."/>
        </authorList>
    </citation>
    <scope>NUCLEOTIDE SEQUENCE [LARGE SCALE GENOMIC DNA]</scope>
</reference>